<dbReference type="Proteomes" id="UP000006868">
    <property type="component" value="Chromosome"/>
</dbReference>
<feature type="chain" id="PRO_5003168220" evidence="1">
    <location>
        <begin position="27"/>
        <end position="135"/>
    </location>
</feature>
<reference evidence="2 3" key="1">
    <citation type="journal article" date="2011" name="J. Bacteriol.">
        <title>Complete genome sequence of Paenibacillus polymyxa SC2, a strain of plant growth-promoting Rhizobacterium with broad-spectrum antimicrobial activity.</title>
        <authorList>
            <person name="Ma M."/>
            <person name="Wang C."/>
            <person name="Ding Y."/>
            <person name="Li L."/>
            <person name="Shen D."/>
            <person name="Jiang X."/>
            <person name="Guan D."/>
            <person name="Cao F."/>
            <person name="Chen H."/>
            <person name="Feng R."/>
            <person name="Wang X."/>
            <person name="Ge Y."/>
            <person name="Yao L."/>
            <person name="Bing X."/>
            <person name="Yang X."/>
            <person name="Li J."/>
            <person name="Du B."/>
        </authorList>
    </citation>
    <scope>NUCLEOTIDE SEQUENCE [LARGE SCALE GENOMIC DNA]</scope>
    <source>
        <strain evidence="2 3">SC2</strain>
    </source>
</reference>
<keyword evidence="1" id="KW-0732">Signal</keyword>
<dbReference type="PATRIC" id="fig|886882.15.peg.5157"/>
<dbReference type="KEGG" id="ppm:PPSC2_24355"/>
<sequence length="135" mass="14834">MKFTKKLIKSLAVVAIIGSISASAYASSTIEGGWIEGKGNFSNNNSRQELSLRAAKSVPDHQGYTEAKPGNSDLERAVAITKWEGEYHYSRAQLTWAGSVRLDSDRQWGWDRTRAVTGYGEAILVARTFYGGSQE</sequence>
<dbReference type="HOGENOM" id="CLU_119037_0_0_9"/>
<evidence type="ECO:0000313" key="2">
    <source>
        <dbReference type="EMBL" id="ADO59133.1"/>
    </source>
</evidence>
<accession>E3E7C2</accession>
<proteinExistence type="predicted"/>
<protein>
    <submittedName>
        <fullName evidence="2">Uncharacterized protein</fullName>
    </submittedName>
</protein>
<feature type="signal peptide" evidence="1">
    <location>
        <begin position="1"/>
        <end position="26"/>
    </location>
</feature>
<evidence type="ECO:0000313" key="3">
    <source>
        <dbReference type="Proteomes" id="UP000006868"/>
    </source>
</evidence>
<dbReference type="AlphaFoldDB" id="E3E7C2"/>
<evidence type="ECO:0000256" key="1">
    <source>
        <dbReference type="SAM" id="SignalP"/>
    </source>
</evidence>
<dbReference type="OrthoDB" id="5023307at2"/>
<organism evidence="2 3">
    <name type="scientific">Paenibacillus polymyxa (strain SC2)</name>
    <name type="common">Bacillus polymyxa</name>
    <dbReference type="NCBI Taxonomy" id="886882"/>
    <lineage>
        <taxon>Bacteria</taxon>
        <taxon>Bacillati</taxon>
        <taxon>Bacillota</taxon>
        <taxon>Bacilli</taxon>
        <taxon>Bacillales</taxon>
        <taxon>Paenibacillaceae</taxon>
        <taxon>Paenibacillus</taxon>
    </lineage>
</organism>
<dbReference type="RefSeq" id="WP_013373667.1">
    <property type="nucleotide sequence ID" value="NC_014622.2"/>
</dbReference>
<name>E3E7C2_PAEPS</name>
<dbReference type="EMBL" id="CP002213">
    <property type="protein sequence ID" value="ADO59133.1"/>
    <property type="molecule type" value="Genomic_DNA"/>
</dbReference>
<gene>
    <name evidence="2" type="ORF">PPSC2_24355</name>
</gene>